<feature type="transmembrane region" description="Helical" evidence="5">
    <location>
        <begin position="156"/>
        <end position="174"/>
    </location>
</feature>
<dbReference type="HAMAP" id="MF_01514">
    <property type="entry name" value="UPF0314"/>
    <property type="match status" value="1"/>
</dbReference>
<evidence type="ECO:0000256" key="1">
    <source>
        <dbReference type="ARBA" id="ARBA00022475"/>
    </source>
</evidence>
<evidence type="ECO:0000256" key="5">
    <source>
        <dbReference type="HAMAP-Rule" id="MF_01514"/>
    </source>
</evidence>
<keyword evidence="7" id="KW-1185">Reference proteome</keyword>
<evidence type="ECO:0000313" key="6">
    <source>
        <dbReference type="EMBL" id="NDW02864.1"/>
    </source>
</evidence>
<dbReference type="Proteomes" id="UP000469011">
    <property type="component" value="Unassembled WGS sequence"/>
</dbReference>
<feature type="transmembrane region" description="Helical" evidence="5">
    <location>
        <begin position="20"/>
        <end position="39"/>
    </location>
</feature>
<dbReference type="NCBIfam" id="NF002099">
    <property type="entry name" value="PRK00944.1"/>
    <property type="match status" value="1"/>
</dbReference>
<name>A0A6N9SV37_9HYPH</name>
<proteinExistence type="inferred from homology"/>
<dbReference type="EMBL" id="JAAAMG010000001">
    <property type="protein sequence ID" value="NDW02864.1"/>
    <property type="molecule type" value="Genomic_DNA"/>
</dbReference>
<accession>A0A6N9SV37</accession>
<dbReference type="AlphaFoldDB" id="A0A6N9SV37"/>
<evidence type="ECO:0000256" key="2">
    <source>
        <dbReference type="ARBA" id="ARBA00022692"/>
    </source>
</evidence>
<keyword evidence="2 5" id="KW-0812">Transmembrane</keyword>
<dbReference type="InterPro" id="IPR019691">
    <property type="entry name" value="DUF2585"/>
</dbReference>
<gene>
    <name evidence="6" type="ORF">GTK09_00340</name>
</gene>
<comment type="subcellular location">
    <subcellularLocation>
        <location evidence="5">Cell membrane</location>
        <topology evidence="5">Multi-pass membrane protein</topology>
    </subcellularLocation>
</comment>
<evidence type="ECO:0000256" key="4">
    <source>
        <dbReference type="ARBA" id="ARBA00023136"/>
    </source>
</evidence>
<organism evidence="6 7">
    <name type="scientific">Jiella pacifica</name>
    <dbReference type="NCBI Taxonomy" id="2696469"/>
    <lineage>
        <taxon>Bacteria</taxon>
        <taxon>Pseudomonadati</taxon>
        <taxon>Pseudomonadota</taxon>
        <taxon>Alphaproteobacteria</taxon>
        <taxon>Hyphomicrobiales</taxon>
        <taxon>Aurantimonadaceae</taxon>
        <taxon>Jiella</taxon>
    </lineage>
</organism>
<dbReference type="GO" id="GO:0005886">
    <property type="term" value="C:plasma membrane"/>
    <property type="evidence" value="ECO:0007669"/>
    <property type="project" value="UniProtKB-SubCell"/>
</dbReference>
<reference evidence="6 7" key="1">
    <citation type="submission" date="2020-01" db="EMBL/GenBank/DDBJ databases">
        <title>Jiella pacifica sp. nov.</title>
        <authorList>
            <person name="Xue Z."/>
            <person name="Zhu S."/>
            <person name="Chen J."/>
            <person name="Yang J."/>
        </authorList>
    </citation>
    <scope>NUCLEOTIDE SEQUENCE [LARGE SCALE GENOMIC DNA]</scope>
    <source>
        <strain evidence="6 7">40Bstr34</strain>
    </source>
</reference>
<evidence type="ECO:0000313" key="7">
    <source>
        <dbReference type="Proteomes" id="UP000469011"/>
    </source>
</evidence>
<keyword evidence="3 5" id="KW-1133">Transmembrane helix</keyword>
<evidence type="ECO:0000256" key="3">
    <source>
        <dbReference type="ARBA" id="ARBA00022989"/>
    </source>
</evidence>
<keyword evidence="1 5" id="KW-1003">Cell membrane</keyword>
<comment type="caution">
    <text evidence="6">The sequence shown here is derived from an EMBL/GenBank/DDBJ whole genome shotgun (WGS) entry which is preliminary data.</text>
</comment>
<dbReference type="Pfam" id="PF10755">
    <property type="entry name" value="DUF2585"/>
    <property type="match status" value="1"/>
</dbReference>
<comment type="similarity">
    <text evidence="5">Belongs to the UPF0314 family.</text>
</comment>
<feature type="transmembrane region" description="Helical" evidence="5">
    <location>
        <begin position="68"/>
        <end position="88"/>
    </location>
</feature>
<keyword evidence="4 5" id="KW-0472">Membrane</keyword>
<sequence length="199" mass="21820">MSGAARLSPVSPARSRRLPYVLAGLGIVAATAAILLAMGRNPICPCGDVKLWWGAVNSPENSQHLSDWYSASHLIHGFLFCGATWLVFRRWGLAPRLILALLVECAWEIVENTDAVIQHYRETTISLDYAGDSILNSLSDIGFMAVGFWLASKLPVWLTVLIAVGLELFVGFMIRDNLALNVLMLLWPIEAVKTWQGGA</sequence>
<protein>
    <recommendedName>
        <fullName evidence="5">UPF0314 protein GTK09_00340</fullName>
    </recommendedName>
</protein>